<evidence type="ECO:0000313" key="3">
    <source>
        <dbReference type="Proteomes" id="UP001358586"/>
    </source>
</evidence>
<sequence>MRTGPRTKFTYSIFSLHHLPPLARRCQTVIPSFFPPPPSSSSPLGHQLVFFFIALEMGQFCIDLDVDFMGLVLALVIAIALMLTCVNQPPRPRPAMVVTHRIAW</sequence>
<keyword evidence="3" id="KW-1185">Reference proteome</keyword>
<protein>
    <submittedName>
        <fullName evidence="2">Uncharacterized protein</fullName>
    </submittedName>
</protein>
<name>A0ABR0MLZ4_GOSAR</name>
<comment type="caution">
    <text evidence="2">The sequence shown here is derived from an EMBL/GenBank/DDBJ whole genome shotgun (WGS) entry which is preliminary data.</text>
</comment>
<evidence type="ECO:0000313" key="2">
    <source>
        <dbReference type="EMBL" id="KAK5774350.1"/>
    </source>
</evidence>
<evidence type="ECO:0000256" key="1">
    <source>
        <dbReference type="SAM" id="Phobius"/>
    </source>
</evidence>
<gene>
    <name evidence="2" type="ORF">PVK06_042205</name>
</gene>
<accession>A0ABR0MLZ4</accession>
<proteinExistence type="predicted"/>
<feature type="transmembrane region" description="Helical" evidence="1">
    <location>
        <begin position="68"/>
        <end position="86"/>
    </location>
</feature>
<reference evidence="2 3" key="1">
    <citation type="submission" date="2023-03" db="EMBL/GenBank/DDBJ databases">
        <title>WGS of Gossypium arboreum.</title>
        <authorList>
            <person name="Yu D."/>
        </authorList>
    </citation>
    <scope>NUCLEOTIDE SEQUENCE [LARGE SCALE GENOMIC DNA]</scope>
    <source>
        <tissue evidence="2">Leaf</tissue>
    </source>
</reference>
<dbReference type="EMBL" id="JARKNE010000012">
    <property type="protein sequence ID" value="KAK5774350.1"/>
    <property type="molecule type" value="Genomic_DNA"/>
</dbReference>
<keyword evidence="1" id="KW-0472">Membrane</keyword>
<dbReference type="Proteomes" id="UP001358586">
    <property type="component" value="Chromosome 12"/>
</dbReference>
<keyword evidence="1" id="KW-1133">Transmembrane helix</keyword>
<organism evidence="2 3">
    <name type="scientific">Gossypium arboreum</name>
    <name type="common">Tree cotton</name>
    <name type="synonym">Gossypium nanking</name>
    <dbReference type="NCBI Taxonomy" id="29729"/>
    <lineage>
        <taxon>Eukaryota</taxon>
        <taxon>Viridiplantae</taxon>
        <taxon>Streptophyta</taxon>
        <taxon>Embryophyta</taxon>
        <taxon>Tracheophyta</taxon>
        <taxon>Spermatophyta</taxon>
        <taxon>Magnoliopsida</taxon>
        <taxon>eudicotyledons</taxon>
        <taxon>Gunneridae</taxon>
        <taxon>Pentapetalae</taxon>
        <taxon>rosids</taxon>
        <taxon>malvids</taxon>
        <taxon>Malvales</taxon>
        <taxon>Malvaceae</taxon>
        <taxon>Malvoideae</taxon>
        <taxon>Gossypium</taxon>
    </lineage>
</organism>
<keyword evidence="1" id="KW-0812">Transmembrane</keyword>